<organism evidence="1 2">
    <name type="scientific">Uabimicrobium amorphum</name>
    <dbReference type="NCBI Taxonomy" id="2596890"/>
    <lineage>
        <taxon>Bacteria</taxon>
        <taxon>Pseudomonadati</taxon>
        <taxon>Planctomycetota</taxon>
        <taxon>Candidatus Uabimicrobiia</taxon>
        <taxon>Candidatus Uabimicrobiales</taxon>
        <taxon>Candidatus Uabimicrobiaceae</taxon>
        <taxon>Candidatus Uabimicrobium</taxon>
    </lineage>
</organism>
<dbReference type="EMBL" id="AP019860">
    <property type="protein sequence ID" value="BBM86315.1"/>
    <property type="molecule type" value="Genomic_DNA"/>
</dbReference>
<sequence>MEKINGKRVKWLQQIDNTAKPMPVDNGSIWHKELYGLLFFDDHISLVDCEGKQGVIPFIDIMLAKITEDVENRYLITLELREEQQNMPKFILQSQLFFLLFYSTMQQHKVPFHFDFTPARLQALGADNS</sequence>
<protein>
    <submittedName>
        <fullName evidence="1">Uncharacterized protein</fullName>
    </submittedName>
</protein>
<accession>A0A5S9F4Z8</accession>
<reference evidence="1 2" key="1">
    <citation type="submission" date="2019-08" db="EMBL/GenBank/DDBJ databases">
        <title>Complete genome sequence of Candidatus Uab amorphum.</title>
        <authorList>
            <person name="Shiratori T."/>
            <person name="Suzuki S."/>
            <person name="Kakizawa Y."/>
            <person name="Ishida K."/>
        </authorList>
    </citation>
    <scope>NUCLEOTIDE SEQUENCE [LARGE SCALE GENOMIC DNA]</scope>
    <source>
        <strain evidence="1 2">SRT547</strain>
    </source>
</reference>
<evidence type="ECO:0000313" key="2">
    <source>
        <dbReference type="Proteomes" id="UP000326354"/>
    </source>
</evidence>
<dbReference type="AlphaFoldDB" id="A0A5S9F4Z8"/>
<dbReference type="RefSeq" id="WP_151970379.1">
    <property type="nucleotide sequence ID" value="NZ_AP019860.1"/>
</dbReference>
<dbReference type="KEGG" id="uam:UABAM_04701"/>
<evidence type="ECO:0000313" key="1">
    <source>
        <dbReference type="EMBL" id="BBM86315.1"/>
    </source>
</evidence>
<proteinExistence type="predicted"/>
<name>A0A5S9F4Z8_UABAM</name>
<keyword evidence="2" id="KW-1185">Reference proteome</keyword>
<gene>
    <name evidence="1" type="ORF">UABAM_04701</name>
</gene>
<dbReference type="Proteomes" id="UP000326354">
    <property type="component" value="Chromosome"/>
</dbReference>